<keyword evidence="5" id="KW-1185">Reference proteome</keyword>
<protein>
    <submittedName>
        <fullName evidence="4">Molybdenum cofactor guanylyltransferase</fullName>
    </submittedName>
</protein>
<feature type="domain" description="MobA-like NTP transferase" evidence="3">
    <location>
        <begin position="15"/>
        <end position="178"/>
    </location>
</feature>
<sequence>MADPGAASRSVPVAAIVVAGGGGRRLGGLDKPGLSRAGTTLLDVALGAVRPARDDVLATAVVVVGPPRPVPDGVVAVREDPPGGGPAAAVAAGVAALTRVGAPSGTDGPVVLLAADLPRLTAATVGRLVRALTDEPGAGAAVLVDDTGRRQLLLAAWRAGALRRAIDVLPDGGHGRPLRSLYDGVPVVEVPGRDDEWADVDTPDDRDRWWPAG</sequence>
<dbReference type="Proteomes" id="UP000306985">
    <property type="component" value="Unassembled WGS sequence"/>
</dbReference>
<dbReference type="InterPro" id="IPR029044">
    <property type="entry name" value="Nucleotide-diphossugar_trans"/>
</dbReference>
<evidence type="ECO:0000256" key="1">
    <source>
        <dbReference type="ARBA" id="ARBA00022679"/>
    </source>
</evidence>
<gene>
    <name evidence="4" type="ORF">FDO65_03250</name>
</gene>
<dbReference type="SUPFAM" id="SSF53448">
    <property type="entry name" value="Nucleotide-diphospho-sugar transferases"/>
    <property type="match status" value="1"/>
</dbReference>
<organism evidence="4 5">
    <name type="scientific">Nakamurella flava</name>
    <dbReference type="NCBI Taxonomy" id="2576308"/>
    <lineage>
        <taxon>Bacteria</taxon>
        <taxon>Bacillati</taxon>
        <taxon>Actinomycetota</taxon>
        <taxon>Actinomycetes</taxon>
        <taxon>Nakamurellales</taxon>
        <taxon>Nakamurellaceae</taxon>
        <taxon>Nakamurella</taxon>
    </lineage>
</organism>
<reference evidence="4 5" key="1">
    <citation type="submission" date="2019-05" db="EMBL/GenBank/DDBJ databases">
        <title>Nakamurella sp. N5BH11, whole genome shotgun sequence.</title>
        <authorList>
            <person name="Tuo L."/>
        </authorList>
    </citation>
    <scope>NUCLEOTIDE SEQUENCE [LARGE SCALE GENOMIC DNA]</scope>
    <source>
        <strain evidence="4 5">N5BH11</strain>
    </source>
</reference>
<proteinExistence type="predicted"/>
<evidence type="ECO:0000313" key="4">
    <source>
        <dbReference type="EMBL" id="TKV60714.1"/>
    </source>
</evidence>
<evidence type="ECO:0000259" key="3">
    <source>
        <dbReference type="Pfam" id="PF12804"/>
    </source>
</evidence>
<evidence type="ECO:0000256" key="2">
    <source>
        <dbReference type="SAM" id="MobiDB-lite"/>
    </source>
</evidence>
<dbReference type="GO" id="GO:0016779">
    <property type="term" value="F:nucleotidyltransferase activity"/>
    <property type="evidence" value="ECO:0007669"/>
    <property type="project" value="UniProtKB-KW"/>
</dbReference>
<feature type="compositionally biased region" description="Basic and acidic residues" evidence="2">
    <location>
        <begin position="203"/>
        <end position="213"/>
    </location>
</feature>
<comment type="caution">
    <text evidence="4">The sequence shown here is derived from an EMBL/GenBank/DDBJ whole genome shotgun (WGS) entry which is preliminary data.</text>
</comment>
<keyword evidence="1 4" id="KW-0808">Transferase</keyword>
<dbReference type="EMBL" id="SZZH01000001">
    <property type="protein sequence ID" value="TKV60714.1"/>
    <property type="molecule type" value="Genomic_DNA"/>
</dbReference>
<dbReference type="OrthoDB" id="4408226at2"/>
<feature type="region of interest" description="Disordered" evidence="2">
    <location>
        <begin position="194"/>
        <end position="213"/>
    </location>
</feature>
<keyword evidence="4" id="KW-0548">Nucleotidyltransferase</keyword>
<dbReference type="RefSeq" id="WP_137448017.1">
    <property type="nucleotide sequence ID" value="NZ_SZZH01000001.1"/>
</dbReference>
<dbReference type="InterPro" id="IPR025877">
    <property type="entry name" value="MobA-like_NTP_Trfase"/>
</dbReference>
<evidence type="ECO:0000313" key="5">
    <source>
        <dbReference type="Proteomes" id="UP000306985"/>
    </source>
</evidence>
<dbReference type="PANTHER" id="PTHR19136:SF81">
    <property type="entry name" value="MOLYBDENUM COFACTOR GUANYLYLTRANSFERASE"/>
    <property type="match status" value="1"/>
</dbReference>
<dbReference type="PANTHER" id="PTHR19136">
    <property type="entry name" value="MOLYBDENUM COFACTOR GUANYLYLTRANSFERASE"/>
    <property type="match status" value="1"/>
</dbReference>
<name>A0A4U6QJV6_9ACTN</name>
<dbReference type="Gene3D" id="3.90.550.10">
    <property type="entry name" value="Spore Coat Polysaccharide Biosynthesis Protein SpsA, Chain A"/>
    <property type="match status" value="1"/>
</dbReference>
<accession>A0A4U6QJV6</accession>
<dbReference type="AlphaFoldDB" id="A0A4U6QJV6"/>
<dbReference type="Pfam" id="PF12804">
    <property type="entry name" value="NTP_transf_3"/>
    <property type="match status" value="1"/>
</dbReference>